<name>A0A8J6AV59_9EUKA</name>
<feature type="compositionally biased region" description="Low complexity" evidence="2">
    <location>
        <begin position="806"/>
        <end position="819"/>
    </location>
</feature>
<feature type="region of interest" description="Disordered" evidence="2">
    <location>
        <begin position="653"/>
        <end position="691"/>
    </location>
</feature>
<organism evidence="3 4">
    <name type="scientific">Carpediemonas membranifera</name>
    <dbReference type="NCBI Taxonomy" id="201153"/>
    <lineage>
        <taxon>Eukaryota</taxon>
        <taxon>Metamonada</taxon>
        <taxon>Carpediemonas-like organisms</taxon>
        <taxon>Carpediemonas</taxon>
    </lineage>
</organism>
<feature type="coiled-coil region" evidence="1">
    <location>
        <begin position="239"/>
        <end position="500"/>
    </location>
</feature>
<dbReference type="Proteomes" id="UP000717585">
    <property type="component" value="Unassembled WGS sequence"/>
</dbReference>
<protein>
    <submittedName>
        <fullName evidence="3">Chromosome partition protein Smc</fullName>
    </submittedName>
</protein>
<reference evidence="3" key="1">
    <citation type="submission" date="2021-05" db="EMBL/GenBank/DDBJ databases">
        <title>A free-living protist that lacks canonical eukaryotic 1 DNA replication and segregation systems.</title>
        <authorList>
            <person name="Salas-Leiva D.E."/>
            <person name="Tromer E.C."/>
            <person name="Curtis B.A."/>
            <person name="Jerlstrom-Hultqvist J."/>
            <person name="Kolisko M."/>
            <person name="Yi Z."/>
            <person name="Salas-Leiva J.S."/>
            <person name="Gallot-Lavallee L."/>
            <person name="Kops G.J.P.L."/>
            <person name="Archibald J.M."/>
            <person name="Simpson A.G.B."/>
            <person name="Roger A.J."/>
        </authorList>
    </citation>
    <scope>NUCLEOTIDE SEQUENCE</scope>
    <source>
        <strain evidence="3">BICM</strain>
    </source>
</reference>
<dbReference type="PANTHER" id="PTHR19327">
    <property type="entry name" value="GOLGIN"/>
    <property type="match status" value="1"/>
</dbReference>
<feature type="region of interest" description="Disordered" evidence="2">
    <location>
        <begin position="728"/>
        <end position="756"/>
    </location>
</feature>
<gene>
    <name evidence="3" type="ORF">J8273_3163</name>
</gene>
<evidence type="ECO:0000313" key="3">
    <source>
        <dbReference type="EMBL" id="KAG9395581.1"/>
    </source>
</evidence>
<keyword evidence="4" id="KW-1185">Reference proteome</keyword>
<dbReference type="AlphaFoldDB" id="A0A8J6AV59"/>
<comment type="caution">
    <text evidence="3">The sequence shown here is derived from an EMBL/GenBank/DDBJ whole genome shotgun (WGS) entry which is preliminary data.</text>
</comment>
<proteinExistence type="predicted"/>
<evidence type="ECO:0000256" key="1">
    <source>
        <dbReference type="SAM" id="Coils"/>
    </source>
</evidence>
<feature type="region of interest" description="Disordered" evidence="2">
    <location>
        <begin position="1"/>
        <end position="40"/>
    </location>
</feature>
<accession>A0A8J6AV59</accession>
<dbReference type="PANTHER" id="PTHR19327:SF0">
    <property type="entry name" value="GOLGIN SUBFAMILY A MEMBER 4"/>
    <property type="match status" value="1"/>
</dbReference>
<dbReference type="EMBL" id="JAHDYR010000010">
    <property type="protein sequence ID" value="KAG9395581.1"/>
    <property type="molecule type" value="Genomic_DNA"/>
</dbReference>
<dbReference type="Gene3D" id="1.10.287.1490">
    <property type="match status" value="1"/>
</dbReference>
<evidence type="ECO:0000313" key="4">
    <source>
        <dbReference type="Proteomes" id="UP000717585"/>
    </source>
</evidence>
<sequence>MNVAPQLDGVEPPTSDLDENVAPENVAENVEEEPESPSTANIVQTLRDRLALNERLEDKVIDEKLPRLQKFVDRTVVAARERMFDVIEDRKVWVTDPFFVREPDDKLKPHSMLPLFRMPFEHALSELASDIGAQYEVAARSMVEEAAELDRARIEELNRTCIELMSRLEESTDLIGQAKRETASFTVRMTDQRERYLKEVQLLREQLFQKGRLGQHYEPFNVNLLNPSAGKGVSEAEMQAELDSQKEKLMNQMMRMEQAYQERLAERERAEQMQRERAEAAERKIKQLEDLVVEMEQKHKAEIERLEAEHQAEIEALNAKHEAEMQALREEHEREKKRLQGEIDRLEAEAERYRAQIEELETQVAGLKEELEQAQARYEALEEEFEQFKEEAANRERELQEEIATQGAKIEELSAEVEALQTELALKEQQIAQLEEKVEQLEEEAAQSRAIIAQKDAIIAEKEAALKEAEAKNKDLSKQLEDAEAKALKLMQEAAERDAQLREGMADEGWNMLRHGTRAMTLKKAAKDYGDAGDVFERLWRRAKELADRARDRREALRDERTRNVERVLRAVSLLNKHGNVYNSAPAPARDISFSTVDMTQHWQSRQRTAGAAHTAYQFAPTDSDVRAPVSTYSMAATLTPGRVVQIERGSFDSATSFPRSPSGSRRGRDLALPFTEGGRTPNTPVTVPSAPDVEVSFDAESKVGSGRRTAVTTRTRTYVVAGTEVVSDRSVRTPDPVPGPPAMIRTRPNTSSGRERQVAGYTAPVRTQAPPTVFSQDPTARRRAIVDALMADRVGIRSPSMRPRTSSGTPTAGTPPGSVKGRRWETTREYASFNFTPGR</sequence>
<feature type="region of interest" description="Disordered" evidence="2">
    <location>
        <begin position="797"/>
        <end position="840"/>
    </location>
</feature>
<keyword evidence="1" id="KW-0175">Coiled coil</keyword>
<evidence type="ECO:0000256" key="2">
    <source>
        <dbReference type="SAM" id="MobiDB-lite"/>
    </source>
</evidence>